<dbReference type="AlphaFoldDB" id="A0A9P4V271"/>
<dbReference type="EMBL" id="ML996155">
    <property type="protein sequence ID" value="KAF2733843.1"/>
    <property type="molecule type" value="Genomic_DNA"/>
</dbReference>
<dbReference type="PANTHER" id="PTHR12461:SF99">
    <property type="entry name" value="BIFUNCTIONAL PEPTIDASE AND (3S)-LYSYL HYDROXYLASE JMJD7"/>
    <property type="match status" value="1"/>
</dbReference>
<evidence type="ECO:0000256" key="1">
    <source>
        <dbReference type="SAM" id="MobiDB-lite"/>
    </source>
</evidence>
<feature type="domain" description="JmjC" evidence="2">
    <location>
        <begin position="149"/>
        <end position="355"/>
    </location>
</feature>
<dbReference type="Proteomes" id="UP000799444">
    <property type="component" value="Unassembled WGS sequence"/>
</dbReference>
<accession>A0A9P4V271</accession>
<dbReference type="PROSITE" id="PS51184">
    <property type="entry name" value="JMJC"/>
    <property type="match status" value="1"/>
</dbReference>
<dbReference type="InterPro" id="IPR041667">
    <property type="entry name" value="Cupin_8"/>
</dbReference>
<dbReference type="Pfam" id="PF13621">
    <property type="entry name" value="Cupin_8"/>
    <property type="match status" value="1"/>
</dbReference>
<dbReference type="SUPFAM" id="SSF51197">
    <property type="entry name" value="Clavaminate synthase-like"/>
    <property type="match status" value="1"/>
</dbReference>
<keyword evidence="4" id="KW-1185">Reference proteome</keyword>
<proteinExistence type="predicted"/>
<sequence length="388" mass="42794">MKRDRVVGLKHPEDARPQLAPIGLEGGDQIQDAVRDLITTYHSLNPSTIDTLSSEPSPLEFMRYVSLNRPFVIRSGARSWPAVQNWNASYLLSAMHDNSVNVAITPHGNADSIVTLDAHTKLFVKPFETPLPFADVLRSIQQQEASAPSPDVHQQTQPSTPPIFYAQTQNDNLRAEYTALFADVPDSVPWARIALQKPPDAINFWLGNSRSTTALHKDPYENIYIQVLGQKHFTLLPPICAPCVNEMGVLAATYRPRSSAPAAGYDDLVMQVDEPSEYVPFAAWDPDSPERNGTKYSRLAQPMRVTLGEGDVLYLPALWYHKVAQTCDEEGLCCAVNYWYDVDFGGGFWSMANFVRGVGLLSLRDGDGDGEDGRGASDDAAKKTVDGN</sequence>
<gene>
    <name evidence="3" type="ORF">EJ04DRAFT_494436</name>
</gene>
<name>A0A9P4V271_9PLEO</name>
<dbReference type="PANTHER" id="PTHR12461">
    <property type="entry name" value="HYPOXIA-INDUCIBLE FACTOR 1 ALPHA INHIBITOR-RELATED"/>
    <property type="match status" value="1"/>
</dbReference>
<feature type="region of interest" description="Disordered" evidence="1">
    <location>
        <begin position="367"/>
        <end position="388"/>
    </location>
</feature>
<dbReference type="InterPro" id="IPR003347">
    <property type="entry name" value="JmjC_dom"/>
</dbReference>
<reference evidence="3" key="1">
    <citation type="journal article" date="2020" name="Stud. Mycol.">
        <title>101 Dothideomycetes genomes: a test case for predicting lifestyles and emergence of pathogens.</title>
        <authorList>
            <person name="Haridas S."/>
            <person name="Albert R."/>
            <person name="Binder M."/>
            <person name="Bloem J."/>
            <person name="Labutti K."/>
            <person name="Salamov A."/>
            <person name="Andreopoulos B."/>
            <person name="Baker S."/>
            <person name="Barry K."/>
            <person name="Bills G."/>
            <person name="Bluhm B."/>
            <person name="Cannon C."/>
            <person name="Castanera R."/>
            <person name="Culley D."/>
            <person name="Daum C."/>
            <person name="Ezra D."/>
            <person name="Gonzalez J."/>
            <person name="Henrissat B."/>
            <person name="Kuo A."/>
            <person name="Liang C."/>
            <person name="Lipzen A."/>
            <person name="Lutzoni F."/>
            <person name="Magnuson J."/>
            <person name="Mondo S."/>
            <person name="Nolan M."/>
            <person name="Ohm R."/>
            <person name="Pangilinan J."/>
            <person name="Park H.-J."/>
            <person name="Ramirez L."/>
            <person name="Alfaro M."/>
            <person name="Sun H."/>
            <person name="Tritt A."/>
            <person name="Yoshinaga Y."/>
            <person name="Zwiers L.-H."/>
            <person name="Turgeon B."/>
            <person name="Goodwin S."/>
            <person name="Spatafora J."/>
            <person name="Crous P."/>
            <person name="Grigoriev I."/>
        </authorList>
    </citation>
    <scope>NUCLEOTIDE SEQUENCE</scope>
    <source>
        <strain evidence="3">CBS 125425</strain>
    </source>
</reference>
<comment type="caution">
    <text evidence="3">The sequence shown here is derived from an EMBL/GenBank/DDBJ whole genome shotgun (WGS) entry which is preliminary data.</text>
</comment>
<dbReference type="SMART" id="SM00558">
    <property type="entry name" value="JmjC"/>
    <property type="match status" value="1"/>
</dbReference>
<evidence type="ECO:0000313" key="4">
    <source>
        <dbReference type="Proteomes" id="UP000799444"/>
    </source>
</evidence>
<dbReference type="OrthoDB" id="415358at2759"/>
<evidence type="ECO:0000313" key="3">
    <source>
        <dbReference type="EMBL" id="KAF2733843.1"/>
    </source>
</evidence>
<organism evidence="3 4">
    <name type="scientific">Polyplosphaeria fusca</name>
    <dbReference type="NCBI Taxonomy" id="682080"/>
    <lineage>
        <taxon>Eukaryota</taxon>
        <taxon>Fungi</taxon>
        <taxon>Dikarya</taxon>
        <taxon>Ascomycota</taxon>
        <taxon>Pezizomycotina</taxon>
        <taxon>Dothideomycetes</taxon>
        <taxon>Pleosporomycetidae</taxon>
        <taxon>Pleosporales</taxon>
        <taxon>Tetraplosphaeriaceae</taxon>
        <taxon>Polyplosphaeria</taxon>
    </lineage>
</organism>
<dbReference type="Gene3D" id="2.60.120.10">
    <property type="entry name" value="Jelly Rolls"/>
    <property type="match status" value="1"/>
</dbReference>
<dbReference type="InterPro" id="IPR014710">
    <property type="entry name" value="RmlC-like_jellyroll"/>
</dbReference>
<protein>
    <submittedName>
        <fullName evidence="3">Clavaminate synthase-like protein</fullName>
    </submittedName>
</protein>
<evidence type="ECO:0000259" key="2">
    <source>
        <dbReference type="PROSITE" id="PS51184"/>
    </source>
</evidence>